<feature type="coiled-coil region" evidence="1">
    <location>
        <begin position="63"/>
        <end position="121"/>
    </location>
</feature>
<evidence type="ECO:0000256" key="1">
    <source>
        <dbReference type="SAM" id="Coils"/>
    </source>
</evidence>
<evidence type="ECO:0000313" key="3">
    <source>
        <dbReference type="EMBL" id="VDK30165.1"/>
    </source>
</evidence>
<evidence type="ECO:0000313" key="4">
    <source>
        <dbReference type="Proteomes" id="UP000271098"/>
    </source>
</evidence>
<sequence>MCFLFFNFINFCDALKEVSFGNASKVLSTNTKTMNCLPVGRKYFWAVAKAETERLAFDVPELMHNLNILIDETEETIRRTDRQMRFLRDQTTALENDREQIKAALEKEREEQNRMDQLVQLLEGYGLELIKEFSGGFFRFTELCDADEVTLDHCRELFHTMQREFYEEYRLFKLEEVAIASVLPLIKRYFSTWDALGSTHADYGIALMTEWKRILEVEERGIFNTTKSLGSSILNFLENLSPFERLLWDGWMPAMRKAALQWNPRDGPQQMLRIVEIWLPLLPLWMRENLLEQIIIPRIAAQVDEWNPLTDRIPIHVWLHPWLDVMGDRLQPVFSPIRQKLAKALREWNPTDRSALSMLRPWKGCFAAATMSAFLSMNIIPKLEKALQEMIYDPTKNHRYDEFYATLDWIELIGAEGVAGILSRSFFPKVLLL</sequence>
<evidence type="ECO:0000313" key="5">
    <source>
        <dbReference type="WBParaSite" id="GPUH_0000147901-mRNA-1"/>
    </source>
</evidence>
<reference evidence="3 4" key="2">
    <citation type="submission" date="2018-11" db="EMBL/GenBank/DDBJ databases">
        <authorList>
            <consortium name="Pathogen Informatics"/>
        </authorList>
    </citation>
    <scope>NUCLEOTIDE SEQUENCE [LARGE SCALE GENOMIC DNA]</scope>
</reference>
<dbReference type="GO" id="GO:0000390">
    <property type="term" value="P:spliceosomal complex disassembly"/>
    <property type="evidence" value="ECO:0007669"/>
    <property type="project" value="InterPro"/>
</dbReference>
<feature type="domain" description="GCF C-terminal" evidence="2">
    <location>
        <begin position="151"/>
        <end position="430"/>
    </location>
</feature>
<organism evidence="5">
    <name type="scientific">Gongylonema pulchrum</name>
    <dbReference type="NCBI Taxonomy" id="637853"/>
    <lineage>
        <taxon>Eukaryota</taxon>
        <taxon>Metazoa</taxon>
        <taxon>Ecdysozoa</taxon>
        <taxon>Nematoda</taxon>
        <taxon>Chromadorea</taxon>
        <taxon>Rhabditida</taxon>
        <taxon>Spirurina</taxon>
        <taxon>Spiruromorpha</taxon>
        <taxon>Spiruroidea</taxon>
        <taxon>Gongylonematidae</taxon>
        <taxon>Gongylonema</taxon>
    </lineage>
</organism>
<protein>
    <submittedName>
        <fullName evidence="5">GCFC domain-containing protein</fullName>
    </submittedName>
</protein>
<reference evidence="5" key="1">
    <citation type="submission" date="2016-06" db="UniProtKB">
        <authorList>
            <consortium name="WormBaseParasite"/>
        </authorList>
    </citation>
    <scope>IDENTIFICATION</scope>
</reference>
<dbReference type="WBParaSite" id="GPUH_0000147901-mRNA-1">
    <property type="protein sequence ID" value="GPUH_0000147901-mRNA-1"/>
    <property type="gene ID" value="GPUH_0000147901"/>
</dbReference>
<accession>A0A183CYD5</accession>
<dbReference type="GO" id="GO:0071008">
    <property type="term" value="C:U2-type post-mRNA release spliceosomal complex"/>
    <property type="evidence" value="ECO:0007669"/>
    <property type="project" value="TreeGrafter"/>
</dbReference>
<proteinExistence type="predicted"/>
<dbReference type="Proteomes" id="UP000271098">
    <property type="component" value="Unassembled WGS sequence"/>
</dbReference>
<dbReference type="InterPro" id="IPR045211">
    <property type="entry name" value="TFP11/STIP/Ntr1"/>
</dbReference>
<dbReference type="PANTHER" id="PTHR23329">
    <property type="entry name" value="TUFTELIN-INTERACTING PROTEIN 11-RELATED"/>
    <property type="match status" value="1"/>
</dbReference>
<gene>
    <name evidence="3" type="ORF">GPUH_LOCUS1477</name>
</gene>
<keyword evidence="1" id="KW-0175">Coiled coil</keyword>
<dbReference type="AlphaFoldDB" id="A0A183CYD5"/>
<dbReference type="EMBL" id="UYRT01001799">
    <property type="protein sequence ID" value="VDK30165.1"/>
    <property type="molecule type" value="Genomic_DNA"/>
</dbReference>
<dbReference type="Pfam" id="PF07842">
    <property type="entry name" value="GCFC"/>
    <property type="match status" value="1"/>
</dbReference>
<dbReference type="PANTHER" id="PTHR23329:SF1">
    <property type="entry name" value="TUFTELIN-INTERACTING PROTEIN 11"/>
    <property type="match status" value="1"/>
</dbReference>
<keyword evidence="4" id="KW-1185">Reference proteome</keyword>
<name>A0A183CYD5_9BILA</name>
<dbReference type="OrthoDB" id="4822at2759"/>
<dbReference type="InterPro" id="IPR022783">
    <property type="entry name" value="GCFC_dom"/>
</dbReference>
<evidence type="ECO:0000259" key="2">
    <source>
        <dbReference type="Pfam" id="PF07842"/>
    </source>
</evidence>